<evidence type="ECO:0000313" key="3">
    <source>
        <dbReference type="Proteomes" id="UP001516400"/>
    </source>
</evidence>
<feature type="compositionally biased region" description="Basic residues" evidence="1">
    <location>
        <begin position="108"/>
        <end position="118"/>
    </location>
</feature>
<comment type="caution">
    <text evidence="2">The sequence shown here is derived from an EMBL/GenBank/DDBJ whole genome shotgun (WGS) entry which is preliminary data.</text>
</comment>
<gene>
    <name evidence="2" type="ORF">HHI36_018339</name>
</gene>
<evidence type="ECO:0000256" key="1">
    <source>
        <dbReference type="SAM" id="MobiDB-lite"/>
    </source>
</evidence>
<sequence>MNILLQDENSVVVHSHNELLKKPVVEYPQNQENTHIAEYFQLARTPQTTVKRKSKRKSYVIVSSDHKKDLEEKEDIKQEKERRKVENRLKRAQKAKENVSKETEKNVNNKKNKNRKNTSKNVCTENKSNDLKVIAKTEYHVKTADGNFMQG</sequence>
<keyword evidence="3" id="KW-1185">Reference proteome</keyword>
<protein>
    <submittedName>
        <fullName evidence="2">Uncharacterized protein</fullName>
    </submittedName>
</protein>
<reference evidence="2 3" key="1">
    <citation type="journal article" date="2021" name="BMC Biol.">
        <title>Horizontally acquired antibacterial genes associated with adaptive radiation of ladybird beetles.</title>
        <authorList>
            <person name="Li H.S."/>
            <person name="Tang X.F."/>
            <person name="Huang Y.H."/>
            <person name="Xu Z.Y."/>
            <person name="Chen M.L."/>
            <person name="Du X.Y."/>
            <person name="Qiu B.Y."/>
            <person name="Chen P.T."/>
            <person name="Zhang W."/>
            <person name="Slipinski A."/>
            <person name="Escalona H.E."/>
            <person name="Waterhouse R.M."/>
            <person name="Zwick A."/>
            <person name="Pang H."/>
        </authorList>
    </citation>
    <scope>NUCLEOTIDE SEQUENCE [LARGE SCALE GENOMIC DNA]</scope>
    <source>
        <strain evidence="2">SYSU2018</strain>
    </source>
</reference>
<dbReference type="Proteomes" id="UP001516400">
    <property type="component" value="Unassembled WGS sequence"/>
</dbReference>
<organism evidence="2 3">
    <name type="scientific">Cryptolaemus montrouzieri</name>
    <dbReference type="NCBI Taxonomy" id="559131"/>
    <lineage>
        <taxon>Eukaryota</taxon>
        <taxon>Metazoa</taxon>
        <taxon>Ecdysozoa</taxon>
        <taxon>Arthropoda</taxon>
        <taxon>Hexapoda</taxon>
        <taxon>Insecta</taxon>
        <taxon>Pterygota</taxon>
        <taxon>Neoptera</taxon>
        <taxon>Endopterygota</taxon>
        <taxon>Coleoptera</taxon>
        <taxon>Polyphaga</taxon>
        <taxon>Cucujiformia</taxon>
        <taxon>Coccinelloidea</taxon>
        <taxon>Coccinellidae</taxon>
        <taxon>Scymninae</taxon>
        <taxon>Scymnini</taxon>
        <taxon>Cryptolaemus</taxon>
    </lineage>
</organism>
<feature type="compositionally biased region" description="Basic and acidic residues" evidence="1">
    <location>
        <begin position="64"/>
        <end position="107"/>
    </location>
</feature>
<feature type="region of interest" description="Disordered" evidence="1">
    <location>
        <begin position="52"/>
        <end position="130"/>
    </location>
</feature>
<accession>A0ABD2NZM8</accession>
<evidence type="ECO:0000313" key="2">
    <source>
        <dbReference type="EMBL" id="KAL3284173.1"/>
    </source>
</evidence>
<name>A0ABD2NZM8_9CUCU</name>
<dbReference type="EMBL" id="JABFTP020000165">
    <property type="protein sequence ID" value="KAL3284173.1"/>
    <property type="molecule type" value="Genomic_DNA"/>
</dbReference>
<proteinExistence type="predicted"/>
<dbReference type="AlphaFoldDB" id="A0ABD2NZM8"/>